<dbReference type="InterPro" id="IPR003346">
    <property type="entry name" value="Transposase_20"/>
</dbReference>
<sequence>MKQSNATQQPVGKTSVAERLSAASDVHAAYIGLDVHKVSISVAIAEAGRHAPEFRGEIPNEPKAIDKLVRQLSERFDGQPMLFSYEAGPCGYGVYHQIQASGHDCEVVAPTLIPRRAGDRVKTDRRDAQMLARLSRSGELTPVWVPTPEQEAIRDLTRAREDMKAIELKARQRLNAFLLRHGKAYPGKSKWIPAHFRWLETVRFDTPVQQIVLQEYIEAVKEAQRRVAGLEKQMEAALPAWSLAPVVEAIQAMRGVSRITAMTVLAELGDISRFDSPRQLMAYLGLVPSEHSSGGSRRQGGITKTGNGHVRRVLVEAAWSYRFPARKTRIIEQRAEKTSPVVQAIAWEAQKRLCGRYRRLAATGKVKQQVVTAVARELAGFLWAIACEAMGKPHASRATA</sequence>
<evidence type="ECO:0000313" key="4">
    <source>
        <dbReference type="Proteomes" id="UP000553442"/>
    </source>
</evidence>
<dbReference type="Pfam" id="PF02371">
    <property type="entry name" value="Transposase_20"/>
    <property type="match status" value="1"/>
</dbReference>
<dbReference type="EMBL" id="JACHZF010000068">
    <property type="protein sequence ID" value="MBB3332770.1"/>
    <property type="molecule type" value="Genomic_DNA"/>
</dbReference>
<organism evidence="3 4">
    <name type="scientific">Halomonas campaniensis</name>
    <dbReference type="NCBI Taxonomy" id="213554"/>
    <lineage>
        <taxon>Bacteria</taxon>
        <taxon>Pseudomonadati</taxon>
        <taxon>Pseudomonadota</taxon>
        <taxon>Gammaproteobacteria</taxon>
        <taxon>Oceanospirillales</taxon>
        <taxon>Halomonadaceae</taxon>
        <taxon>Halomonas</taxon>
    </lineage>
</organism>
<evidence type="ECO:0000313" key="3">
    <source>
        <dbReference type="EMBL" id="MBB3332770.1"/>
    </source>
</evidence>
<comment type="caution">
    <text evidence="3">The sequence shown here is derived from an EMBL/GenBank/DDBJ whole genome shotgun (WGS) entry which is preliminary data.</text>
</comment>
<feature type="domain" description="Transposase IS110-like N-terminal" evidence="1">
    <location>
        <begin position="31"/>
        <end position="179"/>
    </location>
</feature>
<dbReference type="Proteomes" id="UP000553442">
    <property type="component" value="Unassembled WGS sequence"/>
</dbReference>
<gene>
    <name evidence="3" type="ORF">BDK63_003675</name>
</gene>
<dbReference type="InterPro" id="IPR002525">
    <property type="entry name" value="Transp_IS110-like_N"/>
</dbReference>
<proteinExistence type="predicted"/>
<dbReference type="GO" id="GO:0004803">
    <property type="term" value="F:transposase activity"/>
    <property type="evidence" value="ECO:0007669"/>
    <property type="project" value="InterPro"/>
</dbReference>
<dbReference type="GO" id="GO:0003677">
    <property type="term" value="F:DNA binding"/>
    <property type="evidence" value="ECO:0007669"/>
    <property type="project" value="InterPro"/>
</dbReference>
<dbReference type="Pfam" id="PF01548">
    <property type="entry name" value="DEDD_Tnp_IS110"/>
    <property type="match status" value="1"/>
</dbReference>
<evidence type="ECO:0000259" key="2">
    <source>
        <dbReference type="Pfam" id="PF02371"/>
    </source>
</evidence>
<dbReference type="PANTHER" id="PTHR33055">
    <property type="entry name" value="TRANSPOSASE FOR INSERTION SEQUENCE ELEMENT IS1111A"/>
    <property type="match status" value="1"/>
</dbReference>
<dbReference type="AlphaFoldDB" id="A0A7W5K6J8"/>
<feature type="domain" description="Transposase IS116/IS110/IS902 C-terminal" evidence="2">
    <location>
        <begin position="248"/>
        <end position="321"/>
    </location>
</feature>
<name>A0A7W5K6J8_9GAMM</name>
<keyword evidence="4" id="KW-1185">Reference proteome</keyword>
<dbReference type="RefSeq" id="WP_246386329.1">
    <property type="nucleotide sequence ID" value="NZ_JACHZF010000068.1"/>
</dbReference>
<dbReference type="GO" id="GO:0006313">
    <property type="term" value="P:DNA transposition"/>
    <property type="evidence" value="ECO:0007669"/>
    <property type="project" value="InterPro"/>
</dbReference>
<protein>
    <submittedName>
        <fullName evidence="3">Transposase</fullName>
    </submittedName>
</protein>
<reference evidence="3 4" key="1">
    <citation type="submission" date="2020-08" db="EMBL/GenBank/DDBJ databases">
        <title>Genomic Encyclopedia of Archaeal and Bacterial Type Strains, Phase II (KMG-II): from individual species to whole genera.</title>
        <authorList>
            <person name="Goeker M."/>
        </authorList>
    </citation>
    <scope>NUCLEOTIDE SEQUENCE [LARGE SCALE GENOMIC DNA]</scope>
    <source>
        <strain evidence="3 4">5AG</strain>
    </source>
</reference>
<evidence type="ECO:0000259" key="1">
    <source>
        <dbReference type="Pfam" id="PF01548"/>
    </source>
</evidence>
<dbReference type="NCBIfam" id="NF033542">
    <property type="entry name" value="transpos_IS110"/>
    <property type="match status" value="1"/>
</dbReference>
<dbReference type="InterPro" id="IPR047650">
    <property type="entry name" value="Transpos_IS110"/>
</dbReference>
<accession>A0A7W5K6J8</accession>
<dbReference type="PANTHER" id="PTHR33055:SF13">
    <property type="entry name" value="TRANSPOSASE"/>
    <property type="match status" value="1"/>
</dbReference>